<dbReference type="EMBL" id="JALBCA010000008">
    <property type="protein sequence ID" value="KAI2392095.1"/>
    <property type="molecule type" value="Genomic_DNA"/>
</dbReference>
<gene>
    <name evidence="1" type="ORF">LOY88_000751</name>
</gene>
<proteinExistence type="predicted"/>
<accession>A0ACB8V3H0</accession>
<sequence>MSTYTQIPLSFLFKIDFIKPNEDVQPEIRRRDSTWIPPTLPAAIATVGSTGWVRWTVDGLKRPREVVHNELQTSSLFYNSENHHFLGVPFDCRRSSVQISRQRDGLGWRRVMFRYTDHDPPVSVMSFDSEYNVLAGTGSTSWMPQLIPETYSQNQDHMHVTNAGIAGDLSLLLAFAAFSSVIEPLNVRNVMAVIATCFKPPKWKPHMLPTIRKHRTGVIVSISLDPDSEITEQELWEYQKGIYGPIIEG</sequence>
<comment type="caution">
    <text evidence="1">The sequence shown here is derived from an EMBL/GenBank/DDBJ whole genome shotgun (WGS) entry which is preliminary data.</text>
</comment>
<organism evidence="1">
    <name type="scientific">Ophidiomyces ophidiicola</name>
    <dbReference type="NCBI Taxonomy" id="1387563"/>
    <lineage>
        <taxon>Eukaryota</taxon>
        <taxon>Fungi</taxon>
        <taxon>Dikarya</taxon>
        <taxon>Ascomycota</taxon>
        <taxon>Pezizomycotina</taxon>
        <taxon>Eurotiomycetes</taxon>
        <taxon>Eurotiomycetidae</taxon>
        <taxon>Onygenales</taxon>
        <taxon>Onygenaceae</taxon>
        <taxon>Ophidiomyces</taxon>
    </lineage>
</organism>
<evidence type="ECO:0000313" key="1">
    <source>
        <dbReference type="EMBL" id="KAI2392095.1"/>
    </source>
</evidence>
<name>A0ACB8V3H0_9EURO</name>
<protein>
    <submittedName>
        <fullName evidence="1">Uncharacterized protein</fullName>
    </submittedName>
</protein>
<reference evidence="1" key="1">
    <citation type="journal article" date="2022" name="bioRxiv">
        <title>Population genetic analysis of Ophidiomyces ophidiicola, the causative agent of snake fungal disease, indicates recent introductions to the USA.</title>
        <authorList>
            <person name="Ladner J.T."/>
            <person name="Palmer J.M."/>
            <person name="Ettinger C.L."/>
            <person name="Stajich J.E."/>
            <person name="Farrell T.M."/>
            <person name="Glorioso B.M."/>
            <person name="Lawson B."/>
            <person name="Price S.J."/>
            <person name="Stengle A.G."/>
            <person name="Grear D.A."/>
            <person name="Lorch J.M."/>
        </authorList>
    </citation>
    <scope>NUCLEOTIDE SEQUENCE</scope>
    <source>
        <strain evidence="1">NWHC 24266-5</strain>
    </source>
</reference>